<dbReference type="GO" id="GO:0003841">
    <property type="term" value="F:1-acylglycerol-3-phosphate O-acyltransferase activity"/>
    <property type="evidence" value="ECO:0007669"/>
    <property type="project" value="TreeGrafter"/>
</dbReference>
<accession>A0A381RLK1</accession>
<organism evidence="4">
    <name type="scientific">marine metagenome</name>
    <dbReference type="NCBI Taxonomy" id="408172"/>
    <lineage>
        <taxon>unclassified sequences</taxon>
        <taxon>metagenomes</taxon>
        <taxon>ecological metagenomes</taxon>
    </lineage>
</organism>
<dbReference type="SMART" id="SM00563">
    <property type="entry name" value="PlsC"/>
    <property type="match status" value="1"/>
</dbReference>
<evidence type="ECO:0000313" key="4">
    <source>
        <dbReference type="EMBL" id="SUZ92726.1"/>
    </source>
</evidence>
<dbReference type="PANTHER" id="PTHR10434">
    <property type="entry name" value="1-ACYL-SN-GLYCEROL-3-PHOSPHATE ACYLTRANSFERASE"/>
    <property type="match status" value="1"/>
</dbReference>
<name>A0A381RLK1_9ZZZZ</name>
<reference evidence="4" key="1">
    <citation type="submission" date="2018-05" db="EMBL/GenBank/DDBJ databases">
        <authorList>
            <person name="Lanie J.A."/>
            <person name="Ng W.-L."/>
            <person name="Kazmierczak K.M."/>
            <person name="Andrzejewski T.M."/>
            <person name="Davidsen T.M."/>
            <person name="Wayne K.J."/>
            <person name="Tettelin H."/>
            <person name="Glass J.I."/>
            <person name="Rusch D."/>
            <person name="Podicherti R."/>
            <person name="Tsui H.-C.T."/>
            <person name="Winkler M.E."/>
        </authorList>
    </citation>
    <scope>NUCLEOTIDE SEQUENCE</scope>
</reference>
<gene>
    <name evidence="4" type="ORF">METZ01_LOCUS45580</name>
</gene>
<dbReference type="Pfam" id="PF01553">
    <property type="entry name" value="Acyltransferase"/>
    <property type="match status" value="1"/>
</dbReference>
<keyword evidence="2" id="KW-0012">Acyltransferase</keyword>
<dbReference type="GO" id="GO:0006654">
    <property type="term" value="P:phosphatidic acid biosynthetic process"/>
    <property type="evidence" value="ECO:0007669"/>
    <property type="project" value="TreeGrafter"/>
</dbReference>
<evidence type="ECO:0000256" key="2">
    <source>
        <dbReference type="ARBA" id="ARBA00023315"/>
    </source>
</evidence>
<dbReference type="CDD" id="cd07989">
    <property type="entry name" value="LPLAT_AGPAT-like"/>
    <property type="match status" value="1"/>
</dbReference>
<dbReference type="AlphaFoldDB" id="A0A381RLK1"/>
<feature type="non-terminal residue" evidence="4">
    <location>
        <position position="1"/>
    </location>
</feature>
<evidence type="ECO:0000256" key="1">
    <source>
        <dbReference type="ARBA" id="ARBA00022679"/>
    </source>
</evidence>
<dbReference type="PANTHER" id="PTHR10434:SF11">
    <property type="entry name" value="1-ACYL-SN-GLYCEROL-3-PHOSPHATE ACYLTRANSFERASE"/>
    <property type="match status" value="1"/>
</dbReference>
<protein>
    <recommendedName>
        <fullName evidence="3">Phospholipid/glycerol acyltransferase domain-containing protein</fullName>
    </recommendedName>
</protein>
<dbReference type="EMBL" id="UINC01002084">
    <property type="protein sequence ID" value="SUZ92726.1"/>
    <property type="molecule type" value="Genomic_DNA"/>
</dbReference>
<dbReference type="InterPro" id="IPR002123">
    <property type="entry name" value="Plipid/glycerol_acylTrfase"/>
</dbReference>
<keyword evidence="1" id="KW-0808">Transferase</keyword>
<feature type="domain" description="Phospholipid/glycerol acyltransferase" evidence="3">
    <location>
        <begin position="43"/>
        <end position="155"/>
    </location>
</feature>
<proteinExistence type="predicted"/>
<evidence type="ECO:0000259" key="3">
    <source>
        <dbReference type="SMART" id="SM00563"/>
    </source>
</evidence>
<sequence length="208" mass="23617">VKFSPPRNKPTRRMLGWSSVLLCFLLIKLTAKGEKNIPKKGPYILAPNHFSLLDPFILQAKHKKPTTFLMAEDLDDLGWKELWIPWLYGVLLVHRKALKPSTIRAVQNQIEKKEPICIFPEGTSVGARLKPPKEGAAYFSARNNIPIIPVALSGTDQVSKKLKRLQRPEVSVEFGKPIYPKGTGKEKTEALTKKIMQTLKEMLPDKYY</sequence>
<dbReference type="SUPFAM" id="SSF69593">
    <property type="entry name" value="Glycerol-3-phosphate (1)-acyltransferase"/>
    <property type="match status" value="1"/>
</dbReference>